<protein>
    <submittedName>
        <fullName evidence="9">Uncharacterized protein</fullName>
    </submittedName>
</protein>
<evidence type="ECO:0000256" key="6">
    <source>
        <dbReference type="ARBA" id="ARBA00022989"/>
    </source>
</evidence>
<feature type="transmembrane region" description="Helical" evidence="8">
    <location>
        <begin position="250"/>
        <end position="269"/>
    </location>
</feature>
<dbReference type="InterPro" id="IPR018227">
    <property type="entry name" value="Amino_acid_transport_2"/>
</dbReference>
<feature type="transmembrane region" description="Helical" evidence="8">
    <location>
        <begin position="371"/>
        <end position="392"/>
    </location>
</feature>
<gene>
    <name evidence="9" type="ORF">CYMTET_43985</name>
</gene>
<keyword evidence="3" id="KW-1003">Cell membrane</keyword>
<feature type="transmembrane region" description="Helical" evidence="8">
    <location>
        <begin position="516"/>
        <end position="537"/>
    </location>
</feature>
<reference evidence="9 10" key="1">
    <citation type="journal article" date="2015" name="Genome Biol. Evol.">
        <title>Comparative Genomics of a Bacterivorous Green Alga Reveals Evolutionary Causalities and Consequences of Phago-Mixotrophic Mode of Nutrition.</title>
        <authorList>
            <person name="Burns J.A."/>
            <person name="Paasch A."/>
            <person name="Narechania A."/>
            <person name="Kim E."/>
        </authorList>
    </citation>
    <scope>NUCLEOTIDE SEQUENCE [LARGE SCALE GENOMIC DNA]</scope>
    <source>
        <strain evidence="9 10">PLY_AMNH</strain>
    </source>
</reference>
<feature type="transmembrane region" description="Helical" evidence="8">
    <location>
        <begin position="324"/>
        <end position="343"/>
    </location>
</feature>
<organism evidence="9 10">
    <name type="scientific">Cymbomonas tetramitiformis</name>
    <dbReference type="NCBI Taxonomy" id="36881"/>
    <lineage>
        <taxon>Eukaryota</taxon>
        <taxon>Viridiplantae</taxon>
        <taxon>Chlorophyta</taxon>
        <taxon>Pyramimonadophyceae</taxon>
        <taxon>Pyramimonadales</taxon>
        <taxon>Pyramimonadaceae</taxon>
        <taxon>Cymbomonas</taxon>
    </lineage>
</organism>
<dbReference type="EMBL" id="LGRX02029769">
    <property type="protein sequence ID" value="KAK3246478.1"/>
    <property type="molecule type" value="Genomic_DNA"/>
</dbReference>
<dbReference type="AlphaFoldDB" id="A0AAE0C142"/>
<evidence type="ECO:0000256" key="4">
    <source>
        <dbReference type="ARBA" id="ARBA00022519"/>
    </source>
</evidence>
<keyword evidence="7 8" id="KW-0472">Membrane</keyword>
<keyword evidence="10" id="KW-1185">Reference proteome</keyword>
<evidence type="ECO:0000313" key="9">
    <source>
        <dbReference type="EMBL" id="KAK3246478.1"/>
    </source>
</evidence>
<feature type="transmembrane region" description="Helical" evidence="8">
    <location>
        <begin position="114"/>
        <end position="140"/>
    </location>
</feature>
<comment type="caution">
    <text evidence="9">The sequence shown here is derived from an EMBL/GenBank/DDBJ whole genome shotgun (WGS) entry which is preliminary data.</text>
</comment>
<accession>A0AAE0C142</accession>
<feature type="transmembrane region" description="Helical" evidence="8">
    <location>
        <begin position="82"/>
        <end position="102"/>
    </location>
</feature>
<proteinExistence type="predicted"/>
<keyword evidence="2" id="KW-0813">Transport</keyword>
<evidence type="ECO:0000313" key="10">
    <source>
        <dbReference type="Proteomes" id="UP001190700"/>
    </source>
</evidence>
<sequence>MGLKNAVRALKRGIALMNGDESGVELILAALQCLPNGQLGATFGSKFSRVHSRNVVKKLHIAAEDGRKEVSSISDPERLDSGILQCAFLIGGCAIGGGFLALPNTTAALGFAPSVVVLVVCSAFLATQALLFATVTAGVYKEGNRRPISVLSVARNTLGPRAAAGISICFAALLTATLSAQIAKGGDLVVELLAALGAADLSSLRVVGCLAYAIPCAALSLSGRNALVTSVAAVLTAVSVEPATPAEAPFIFRLCTGMLLAFGALLGAAGPKISWSALALQPEAQWGAAFSPMVVGVCLQLLTYLEAVPAVCMQLQGDLPRIRAAILIGGSIPLVMCISWNAVALGQTNVSLHRDVLQLLGASTVKHQVTALAWFASSTTTIGCFLALFQLFCDGLHVLPMPVGGGCPAAHHNQHHEITSPVGLTETEQTTHHGKATSAGLHPRNYGSGELRIWLARTTTFCLPVSVALSGPNVFYAATAFAGEYPVVILWGIFPPLMFWAQRYGIQKSPLWPPDFARVGLAGLVTLSAVFLMVCAVHDMGPILASTLAAFRILPNHT</sequence>
<dbReference type="GO" id="GO:0003333">
    <property type="term" value="P:amino acid transmembrane transport"/>
    <property type="evidence" value="ECO:0007669"/>
    <property type="project" value="InterPro"/>
</dbReference>
<keyword evidence="6 8" id="KW-1133">Transmembrane helix</keyword>
<comment type="subcellular location">
    <subcellularLocation>
        <location evidence="1">Cell inner membrane</location>
        <topology evidence="1">Multi-pass membrane protein</topology>
    </subcellularLocation>
</comment>
<keyword evidence="5 8" id="KW-0812">Transmembrane</keyword>
<dbReference type="PANTHER" id="PTHR32195:SF26">
    <property type="entry name" value="TRYPTOPHAN OR TYROSINE TRANSPORTER PROTEIN"/>
    <property type="match status" value="1"/>
</dbReference>
<evidence type="ECO:0000256" key="8">
    <source>
        <dbReference type="SAM" id="Phobius"/>
    </source>
</evidence>
<evidence type="ECO:0000256" key="1">
    <source>
        <dbReference type="ARBA" id="ARBA00004429"/>
    </source>
</evidence>
<name>A0AAE0C142_9CHLO</name>
<evidence type="ECO:0000256" key="3">
    <source>
        <dbReference type="ARBA" id="ARBA00022475"/>
    </source>
</evidence>
<dbReference type="GO" id="GO:0005886">
    <property type="term" value="C:plasma membrane"/>
    <property type="evidence" value="ECO:0007669"/>
    <property type="project" value="UniProtKB-SubCell"/>
</dbReference>
<dbReference type="Pfam" id="PF03222">
    <property type="entry name" value="Trp_Tyr_perm"/>
    <property type="match status" value="2"/>
</dbReference>
<evidence type="ECO:0000256" key="2">
    <source>
        <dbReference type="ARBA" id="ARBA00022448"/>
    </source>
</evidence>
<dbReference type="PANTHER" id="PTHR32195">
    <property type="entry name" value="OS07G0662800 PROTEIN"/>
    <property type="match status" value="1"/>
</dbReference>
<evidence type="ECO:0000256" key="5">
    <source>
        <dbReference type="ARBA" id="ARBA00022692"/>
    </source>
</evidence>
<keyword evidence="4" id="KW-0997">Cell inner membrane</keyword>
<feature type="transmembrane region" description="Helical" evidence="8">
    <location>
        <begin position="289"/>
        <end position="312"/>
    </location>
</feature>
<dbReference type="Proteomes" id="UP001190700">
    <property type="component" value="Unassembled WGS sequence"/>
</dbReference>
<evidence type="ECO:0000256" key="7">
    <source>
        <dbReference type="ARBA" id="ARBA00023136"/>
    </source>
</evidence>
<feature type="transmembrane region" description="Helical" evidence="8">
    <location>
        <begin position="161"/>
        <end position="183"/>
    </location>
</feature>